<comment type="catalytic activity">
    <reaction evidence="2">
        <text>N(6)-[(R)-lipoyl]-L-lysyl-[protein] + 3-methyl-2-oxobutanoate + H(+) = N(6)-[(R)-S(8)-2-methylpropanoyldihydrolipoyl]-L-lysyl-[protein] + CO2</text>
        <dbReference type="Rhea" id="RHEA:13457"/>
        <dbReference type="Rhea" id="RHEA-COMP:10474"/>
        <dbReference type="Rhea" id="RHEA-COMP:10497"/>
        <dbReference type="ChEBI" id="CHEBI:11851"/>
        <dbReference type="ChEBI" id="CHEBI:15378"/>
        <dbReference type="ChEBI" id="CHEBI:16526"/>
        <dbReference type="ChEBI" id="CHEBI:83099"/>
        <dbReference type="ChEBI" id="CHEBI:83142"/>
        <dbReference type="EC" id="1.2.4.4"/>
    </reaction>
</comment>
<comment type="cofactor">
    <cofactor evidence="2">
        <name>thiamine diphosphate</name>
        <dbReference type="ChEBI" id="CHEBI:58937"/>
    </cofactor>
</comment>
<dbReference type="GO" id="GO:0003863">
    <property type="term" value="F:branched-chain 2-oxo acid dehydrogenase activity"/>
    <property type="evidence" value="ECO:0007669"/>
    <property type="project" value="UniProtKB-EC"/>
</dbReference>
<reference evidence="4 5" key="1">
    <citation type="submission" date="2014-09" db="EMBL/GenBank/DDBJ databases">
        <authorList>
            <person name="Magalhaes I.L.F."/>
            <person name="Oliveira U."/>
            <person name="Santos F.R."/>
            <person name="Vidigal T.H.D.A."/>
            <person name="Brescovit A.D."/>
            <person name="Santos A.J."/>
        </authorList>
    </citation>
    <scope>NUCLEOTIDE SEQUENCE [LARGE SCALE GENOMIC DNA]</scope>
</reference>
<dbReference type="PANTHER" id="PTHR43380:SF1">
    <property type="entry name" value="2-OXOISOVALERATE DEHYDROGENASE SUBUNIT ALPHA, MITOCHONDRIAL"/>
    <property type="match status" value="1"/>
</dbReference>
<dbReference type="AlphaFoldDB" id="A0A0P1BQE9"/>
<dbReference type="EC" id="1.2.4.4" evidence="2"/>
<feature type="domain" description="Dehydrogenase E1 component" evidence="3">
    <location>
        <begin position="117"/>
        <end position="418"/>
    </location>
</feature>
<evidence type="ECO:0000313" key="5">
    <source>
        <dbReference type="Proteomes" id="UP000054845"/>
    </source>
</evidence>
<evidence type="ECO:0000313" key="4">
    <source>
        <dbReference type="EMBL" id="CEH18303.1"/>
    </source>
</evidence>
<dbReference type="OrthoDB" id="3845at2759"/>
<dbReference type="CDD" id="cd02000">
    <property type="entry name" value="TPP_E1_PDC_ADC_BCADC"/>
    <property type="match status" value="1"/>
</dbReference>
<dbReference type="Gene3D" id="3.40.50.970">
    <property type="match status" value="1"/>
</dbReference>
<evidence type="ECO:0000256" key="1">
    <source>
        <dbReference type="ARBA" id="ARBA00023002"/>
    </source>
</evidence>
<evidence type="ECO:0000259" key="3">
    <source>
        <dbReference type="Pfam" id="PF00676"/>
    </source>
</evidence>
<organism evidence="4 5">
    <name type="scientific">Ceraceosorus bombacis</name>
    <dbReference type="NCBI Taxonomy" id="401625"/>
    <lineage>
        <taxon>Eukaryota</taxon>
        <taxon>Fungi</taxon>
        <taxon>Dikarya</taxon>
        <taxon>Basidiomycota</taxon>
        <taxon>Ustilaginomycotina</taxon>
        <taxon>Exobasidiomycetes</taxon>
        <taxon>Ceraceosorales</taxon>
        <taxon>Ceraceosoraceae</taxon>
        <taxon>Ceraceosorus</taxon>
    </lineage>
</organism>
<dbReference type="PANTHER" id="PTHR43380">
    <property type="entry name" value="2-OXOISOVALERATE DEHYDROGENASE SUBUNIT ALPHA, MITOCHONDRIAL"/>
    <property type="match status" value="1"/>
</dbReference>
<sequence>MASKMPQSWQMARITCAPSGSSRSYGLGASAKLQHRSISRCMTTAAQCRSAKPTSANKTHLPGHPTSAFVPDLKAAFVDAKVGGIPTYRLTDGHGKLIEGVQEDSLKLGKEEAVRMYRTMLLLPTLDVILYASQRQGRVSFWMTSTGEEASIVGSAAALSDTDEVFAQYREFGVLLWRGYTVDNVMDQVFGTCDDPGRARQMPVHFGSAKHHFHTISSPLATQIPQAAGAAYALKRTPGRENNVVVCYFGEGAASEGDAHAGMNIAATLRCPVLFIVRNNGFAISTPAAEQYMGDGIASRGPGYGMPAIRVDGNDALAVRAAVSEARTRAIKEQRPMLIECMTYRVGHHSTSDDSSAYRSASAVENWKKVDNPLHRMASYLRDRAWWDDAMEEETKKAFRNEVVRAMGVAEKKKRPNLSSLFEDTWTKVPPILQVSHDDRG</sequence>
<accession>A0A0P1BQE9</accession>
<comment type="function">
    <text evidence="2">The branched-chain alpha-keto dehydrogenase complex catalyzes the overall conversion of alpha-keto acids to acyl-CoA and CO(2). It contains multiple copies of three enzymatic components: branched-chain alpha-keto acid decarboxylase (E1), lipoamide acyltransferase (E2) and lipoamide dehydrogenase (E3).</text>
</comment>
<dbReference type="FunFam" id="3.40.50.970:FF:000055">
    <property type="entry name" value="2-oxoisovalerate dehydrogenase subunit alpha"/>
    <property type="match status" value="1"/>
</dbReference>
<dbReference type="InterPro" id="IPR001017">
    <property type="entry name" value="DH_E1"/>
</dbReference>
<keyword evidence="1 2" id="KW-0560">Oxidoreductase</keyword>
<proteinExistence type="inferred from homology"/>
<name>A0A0P1BQE9_9BASI</name>
<evidence type="ECO:0000256" key="2">
    <source>
        <dbReference type="RuleBase" id="RU365014"/>
    </source>
</evidence>
<dbReference type="Pfam" id="PF00676">
    <property type="entry name" value="E1_dh"/>
    <property type="match status" value="1"/>
</dbReference>
<dbReference type="SUPFAM" id="SSF52518">
    <property type="entry name" value="Thiamin diphosphate-binding fold (THDP-binding)"/>
    <property type="match status" value="1"/>
</dbReference>
<dbReference type="GO" id="GO:0009083">
    <property type="term" value="P:branched-chain amino acid catabolic process"/>
    <property type="evidence" value="ECO:0007669"/>
    <property type="project" value="TreeGrafter"/>
</dbReference>
<dbReference type="InterPro" id="IPR029061">
    <property type="entry name" value="THDP-binding"/>
</dbReference>
<dbReference type="STRING" id="401625.A0A0P1BQE9"/>
<dbReference type="InterPro" id="IPR050771">
    <property type="entry name" value="Alpha-ketoacid_DH_E1_comp"/>
</dbReference>
<dbReference type="EMBL" id="CCYA01000270">
    <property type="protein sequence ID" value="CEH18303.1"/>
    <property type="molecule type" value="Genomic_DNA"/>
</dbReference>
<keyword evidence="5" id="KW-1185">Reference proteome</keyword>
<protein>
    <recommendedName>
        <fullName evidence="2">2-oxoisovalerate dehydrogenase subunit alpha</fullName>
        <ecNumber evidence="2">1.2.4.4</ecNumber>
    </recommendedName>
    <alternativeName>
        <fullName evidence="2">Branched-chain alpha-keto acid dehydrogenase E1 component alpha chain</fullName>
    </alternativeName>
</protein>
<comment type="similarity">
    <text evidence="2">Belongs to the BCKDHA family.</text>
</comment>
<keyword evidence="2" id="KW-0786">Thiamine pyrophosphate</keyword>
<dbReference type="Proteomes" id="UP000054845">
    <property type="component" value="Unassembled WGS sequence"/>
</dbReference>